<keyword evidence="3" id="KW-1185">Reference proteome</keyword>
<organism evidence="2 3">
    <name type="scientific">Choanephora cucurbitarum</name>
    <dbReference type="NCBI Taxonomy" id="101091"/>
    <lineage>
        <taxon>Eukaryota</taxon>
        <taxon>Fungi</taxon>
        <taxon>Fungi incertae sedis</taxon>
        <taxon>Mucoromycota</taxon>
        <taxon>Mucoromycotina</taxon>
        <taxon>Mucoromycetes</taxon>
        <taxon>Mucorales</taxon>
        <taxon>Mucorineae</taxon>
        <taxon>Choanephoraceae</taxon>
        <taxon>Choanephoroideae</taxon>
        <taxon>Choanephora</taxon>
    </lineage>
</organism>
<feature type="region of interest" description="Disordered" evidence="1">
    <location>
        <begin position="46"/>
        <end position="71"/>
    </location>
</feature>
<evidence type="ECO:0000313" key="3">
    <source>
        <dbReference type="Proteomes" id="UP000093000"/>
    </source>
</evidence>
<reference evidence="2 3" key="1">
    <citation type="submission" date="2016-03" db="EMBL/GenBank/DDBJ databases">
        <title>Choanephora cucurbitarum.</title>
        <authorList>
            <person name="Min B."/>
            <person name="Park H."/>
            <person name="Park J.-H."/>
            <person name="Shin H.-D."/>
            <person name="Choi I.-G."/>
        </authorList>
    </citation>
    <scope>NUCLEOTIDE SEQUENCE [LARGE SCALE GENOMIC DNA]</scope>
    <source>
        <strain evidence="2 3">KUS-F28377</strain>
    </source>
</reference>
<evidence type="ECO:0000256" key="1">
    <source>
        <dbReference type="SAM" id="MobiDB-lite"/>
    </source>
</evidence>
<dbReference type="AlphaFoldDB" id="A0A1C7ND59"/>
<gene>
    <name evidence="2" type="ORF">A0J61_04943</name>
</gene>
<sequence>MSAHISLSILFKEQVLRTPVSGSHLGNYFGSDECLKQDWANGTLLPTTKRKQNDDEDDNDNAEADEGNSKDVVETIYKPDWAVFANGNPVITVIGTLELKAKSWICIGLCEAGKRNEVSTTSINTSWCGSTYCLWNFNTKYTQH</sequence>
<dbReference type="Proteomes" id="UP000093000">
    <property type="component" value="Unassembled WGS sequence"/>
</dbReference>
<accession>A0A1C7ND59</accession>
<name>A0A1C7ND59_9FUNG</name>
<comment type="caution">
    <text evidence="2">The sequence shown here is derived from an EMBL/GenBank/DDBJ whole genome shotgun (WGS) entry which is preliminary data.</text>
</comment>
<feature type="compositionally biased region" description="Acidic residues" evidence="1">
    <location>
        <begin position="54"/>
        <end position="66"/>
    </location>
</feature>
<evidence type="ECO:0000313" key="2">
    <source>
        <dbReference type="EMBL" id="OBZ87005.1"/>
    </source>
</evidence>
<dbReference type="EMBL" id="LUGH01000254">
    <property type="protein sequence ID" value="OBZ87005.1"/>
    <property type="molecule type" value="Genomic_DNA"/>
</dbReference>
<dbReference type="InParanoid" id="A0A1C7ND59"/>
<protein>
    <submittedName>
        <fullName evidence="2">Uncharacterized protein</fullName>
    </submittedName>
</protein>
<proteinExistence type="predicted"/>
<dbReference type="OrthoDB" id="2282925at2759"/>